<dbReference type="AlphaFoldDB" id="A0A2N8TM89"/>
<name>A0A2N8TM89_9ACTN</name>
<evidence type="ECO:0000313" key="2">
    <source>
        <dbReference type="Proteomes" id="UP000235943"/>
    </source>
</evidence>
<dbReference type="EMBL" id="POUC01000163">
    <property type="protein sequence ID" value="PNG20130.1"/>
    <property type="molecule type" value="Genomic_DNA"/>
</dbReference>
<dbReference type="Proteomes" id="UP000235943">
    <property type="component" value="Unassembled WGS sequence"/>
</dbReference>
<dbReference type="OrthoDB" id="4137273at2"/>
<keyword evidence="2" id="KW-1185">Reference proteome</keyword>
<gene>
    <name evidence="1" type="ORF">C1J00_21835</name>
</gene>
<proteinExistence type="predicted"/>
<comment type="caution">
    <text evidence="1">The sequence shown here is derived from an EMBL/GenBank/DDBJ whole genome shotgun (WGS) entry which is preliminary data.</text>
</comment>
<organism evidence="1 2">
    <name type="scientific">Streptomyces cahuitamycinicus</name>
    <dbReference type="NCBI Taxonomy" id="2070367"/>
    <lineage>
        <taxon>Bacteria</taxon>
        <taxon>Bacillati</taxon>
        <taxon>Actinomycetota</taxon>
        <taxon>Actinomycetes</taxon>
        <taxon>Kitasatosporales</taxon>
        <taxon>Streptomycetaceae</taxon>
        <taxon>Streptomyces</taxon>
    </lineage>
</organism>
<sequence>MASTRWSRRRERRAVRRGLSRFEVRLRSACPGIGFSARITATVLTEPPYPGPVEEIAGAVRSTLRAAAGKVSKTCDPADLASARDVCGQHLARLRRLPTDPPVEFTAELTLDLLPDDRAAVAALLAAQRRQAVTDLLRRQKTDALAVELANPAALLARWIERDNADLSQLPTLADKVNTVAGVFAQHRPEDERTVEHEAVEVLREFLSSFPDHTQKQMLYTLLAAGMHSAQRPHHAAKAQALVNGHVVVDPAGES</sequence>
<evidence type="ECO:0000313" key="1">
    <source>
        <dbReference type="EMBL" id="PNG20130.1"/>
    </source>
</evidence>
<reference evidence="1 2" key="1">
    <citation type="submission" date="2018-01" db="EMBL/GenBank/DDBJ databases">
        <title>Draft genome sequence of Streptomyces sp. 13K301.</title>
        <authorList>
            <person name="Sahin N."/>
            <person name="Saygin H."/>
            <person name="Ay H."/>
        </authorList>
    </citation>
    <scope>NUCLEOTIDE SEQUENCE [LARGE SCALE GENOMIC DNA]</scope>
    <source>
        <strain evidence="1 2">13K301</strain>
    </source>
</reference>
<dbReference type="RefSeq" id="WP_102910763.1">
    <property type="nucleotide sequence ID" value="NZ_POUC01000163.1"/>
</dbReference>
<protein>
    <submittedName>
        <fullName evidence="1">Uncharacterized protein</fullName>
    </submittedName>
</protein>
<accession>A0A2N8TM89</accession>